<sequence>MSDKWGFNTKSVQGGWQPKAGEPRVLPIYQSTTYKQDDPDFVADLFDLKENGFFYTRLANPTLSAFEEKISLLEGGVGAVSTSSGQAAIMYALLNICQAGEHIVTASTLYGGTHTLMASTFKKFGVEVTFVDPDLDAEEIKKHFKPETKALYGETIGNPRLNVLDFKKFSKIAEEMKVPLIVDNTFPTPYLCRPLEHGANIVVHSATKYIDGQATSLGGVIVDGGNFNWNNGKFPELSEPDPSYHGLKYWETFGNQAYIVKARVQLLRDMGSVLSPFNAFLLNLGTETLSLRMAKHSENTLKLAEYLNNHDKVEWVWYPLLKNHPSYELAKRYLPLGASGMLSFGIKGGNQAGKKFISNVELASLVVHLGDARTSVIHPASTTHRQLTKAEQEASGVAEDLIRVSVGIEDIEDIIADFEQALNKAVG</sequence>
<dbReference type="GO" id="GO:0003962">
    <property type="term" value="F:cystathionine gamma-synthase activity"/>
    <property type="evidence" value="ECO:0007669"/>
    <property type="project" value="UniProtKB-EC"/>
</dbReference>
<keyword evidence="4 5" id="KW-0663">Pyridoxal phosphate</keyword>
<dbReference type="EMBL" id="CP046457">
    <property type="protein sequence ID" value="QGU00227.1"/>
    <property type="molecule type" value="Genomic_DNA"/>
</dbReference>
<dbReference type="NCBIfam" id="TIGR01326">
    <property type="entry name" value="OAH_OAS_sulfhy"/>
    <property type="match status" value="1"/>
</dbReference>
<dbReference type="OrthoDB" id="9780685at2"/>
<dbReference type="InterPro" id="IPR015422">
    <property type="entry name" value="PyrdxlP-dep_Trfase_small"/>
</dbReference>
<keyword evidence="3 7" id="KW-0808">Transferase</keyword>
<dbReference type="PANTHER" id="PTHR43797">
    <property type="entry name" value="HOMOCYSTEINE/CYSTEINE SYNTHASE"/>
    <property type="match status" value="1"/>
</dbReference>
<dbReference type="InterPro" id="IPR015421">
    <property type="entry name" value="PyrdxlP-dep_Trfase_major"/>
</dbReference>
<evidence type="ECO:0000256" key="4">
    <source>
        <dbReference type="ARBA" id="ARBA00022898"/>
    </source>
</evidence>
<dbReference type="GO" id="GO:0003961">
    <property type="term" value="F:O-acetylhomoserine aminocarboxypropyltransferase activity"/>
    <property type="evidence" value="ECO:0007669"/>
    <property type="project" value="UniProtKB-EC"/>
</dbReference>
<evidence type="ECO:0000256" key="5">
    <source>
        <dbReference type="PIRSR" id="PIRSR001434-2"/>
    </source>
</evidence>
<protein>
    <submittedName>
        <fullName evidence="7">O-acetylhomoserine sulfhydrylase</fullName>
        <ecNumber evidence="7">2.5.1.48</ecNumber>
        <ecNumber evidence="7">2.5.1.49</ecNumber>
    </submittedName>
</protein>
<proteinExistence type="inferred from homology"/>
<dbReference type="Gene3D" id="3.90.1150.10">
    <property type="entry name" value="Aspartate Aminotransferase, domain 1"/>
    <property type="match status" value="1"/>
</dbReference>
<dbReference type="InterPro" id="IPR006235">
    <property type="entry name" value="OAc-hSer/O-AcSer_sulfhydrylase"/>
</dbReference>
<comment type="similarity">
    <text evidence="2 6">Belongs to the trans-sulfuration enzymes family.</text>
</comment>
<reference evidence="8" key="1">
    <citation type="journal article" date="2019" name="Microbiology">
        <title>Complete Genome Sequence of an Uncultured Bacterium of the Candidate Phylum Bipolaricaulota.</title>
        <authorList>
            <person name="Kadnikov V.V."/>
            <person name="Mardanov A.V."/>
            <person name="Beletsky A.V."/>
            <person name="Frank Y.A."/>
            <person name="Karnachuk O.V."/>
            <person name="Ravin N.V."/>
        </authorList>
    </citation>
    <scope>NUCLEOTIDE SEQUENCE [LARGE SCALE GENOMIC DNA]</scope>
</reference>
<dbReference type="GO" id="GO:0019346">
    <property type="term" value="P:transsulfuration"/>
    <property type="evidence" value="ECO:0007669"/>
    <property type="project" value="InterPro"/>
</dbReference>
<dbReference type="GO" id="GO:0005737">
    <property type="term" value="C:cytoplasm"/>
    <property type="evidence" value="ECO:0007669"/>
    <property type="project" value="TreeGrafter"/>
</dbReference>
<dbReference type="CDD" id="cd00614">
    <property type="entry name" value="CGS_like"/>
    <property type="match status" value="1"/>
</dbReference>
<dbReference type="GO" id="GO:0030170">
    <property type="term" value="F:pyridoxal phosphate binding"/>
    <property type="evidence" value="ECO:0007669"/>
    <property type="project" value="InterPro"/>
</dbReference>
<dbReference type="GO" id="GO:0004124">
    <property type="term" value="F:cysteine synthase activity"/>
    <property type="evidence" value="ECO:0007669"/>
    <property type="project" value="TreeGrafter"/>
</dbReference>
<dbReference type="KEGG" id="salq:SYNTR_1633"/>
<dbReference type="AlphaFoldDB" id="A0A6I6DGK6"/>
<comment type="cofactor">
    <cofactor evidence="1 6">
        <name>pyridoxal 5'-phosphate</name>
        <dbReference type="ChEBI" id="CHEBI:597326"/>
    </cofactor>
</comment>
<evidence type="ECO:0000313" key="7">
    <source>
        <dbReference type="EMBL" id="QGU00227.1"/>
    </source>
</evidence>
<keyword evidence="8" id="KW-1185">Reference proteome</keyword>
<evidence type="ECO:0000256" key="1">
    <source>
        <dbReference type="ARBA" id="ARBA00001933"/>
    </source>
</evidence>
<evidence type="ECO:0000256" key="6">
    <source>
        <dbReference type="RuleBase" id="RU362118"/>
    </source>
</evidence>
<gene>
    <name evidence="7" type="ORF">SYNTR_1633</name>
</gene>
<dbReference type="SUPFAM" id="SSF53383">
    <property type="entry name" value="PLP-dependent transferases"/>
    <property type="match status" value="1"/>
</dbReference>
<evidence type="ECO:0000256" key="3">
    <source>
        <dbReference type="ARBA" id="ARBA00022679"/>
    </source>
</evidence>
<evidence type="ECO:0000256" key="2">
    <source>
        <dbReference type="ARBA" id="ARBA00009077"/>
    </source>
</evidence>
<dbReference type="InterPro" id="IPR000277">
    <property type="entry name" value="Cys/Met-Metab_PyrdxlP-dep_enz"/>
</dbReference>
<evidence type="ECO:0000313" key="8">
    <source>
        <dbReference type="Proteomes" id="UP000426444"/>
    </source>
</evidence>
<dbReference type="Proteomes" id="UP000426444">
    <property type="component" value="Chromosome"/>
</dbReference>
<dbReference type="PANTHER" id="PTHR43797:SF3">
    <property type="entry name" value="O-ACETYLHOMOSERINE SULFHYDRYLASE"/>
    <property type="match status" value="1"/>
</dbReference>
<dbReference type="InterPro" id="IPR015424">
    <property type="entry name" value="PyrdxlP-dep_Trfase"/>
</dbReference>
<dbReference type="EC" id="2.5.1.48" evidence="7"/>
<dbReference type="RefSeq" id="WP_156204037.1">
    <property type="nucleotide sequence ID" value="NZ_CP046457.1"/>
</dbReference>
<dbReference type="GO" id="GO:0071269">
    <property type="term" value="P:L-homocysteine biosynthetic process"/>
    <property type="evidence" value="ECO:0007669"/>
    <property type="project" value="TreeGrafter"/>
</dbReference>
<feature type="modified residue" description="N6-(pyridoxal phosphate)lysine" evidence="5">
    <location>
        <position position="208"/>
    </location>
</feature>
<dbReference type="Pfam" id="PF01053">
    <property type="entry name" value="Cys_Met_Meta_PP"/>
    <property type="match status" value="1"/>
</dbReference>
<dbReference type="PIRSF" id="PIRSF001434">
    <property type="entry name" value="CGS"/>
    <property type="match status" value="1"/>
</dbReference>
<dbReference type="FunFam" id="3.40.640.10:FF:000035">
    <property type="entry name" value="O-succinylhomoserine sulfhydrylase"/>
    <property type="match status" value="1"/>
</dbReference>
<dbReference type="GO" id="GO:0006535">
    <property type="term" value="P:cysteine biosynthetic process from serine"/>
    <property type="evidence" value="ECO:0007669"/>
    <property type="project" value="TreeGrafter"/>
</dbReference>
<dbReference type="EC" id="2.5.1.49" evidence="7"/>
<name>A0A6I6DGK6_9FIRM</name>
<organism evidence="7 8">
    <name type="scientific">Candidatus Syntrophocurvum alkaliphilum</name>
    <dbReference type="NCBI Taxonomy" id="2293317"/>
    <lineage>
        <taxon>Bacteria</taxon>
        <taxon>Bacillati</taxon>
        <taxon>Bacillota</taxon>
        <taxon>Clostridia</taxon>
        <taxon>Eubacteriales</taxon>
        <taxon>Syntrophomonadaceae</taxon>
        <taxon>Candidatus Syntrophocurvum</taxon>
    </lineage>
</organism>
<accession>A0A6I6DGK6</accession>
<dbReference type="Gene3D" id="3.40.640.10">
    <property type="entry name" value="Type I PLP-dependent aspartate aminotransferase-like (Major domain)"/>
    <property type="match status" value="1"/>
</dbReference>